<dbReference type="Proteomes" id="UP000664620">
    <property type="component" value="Unassembled WGS sequence"/>
</dbReference>
<dbReference type="EMBL" id="JAGETO010000233">
    <property type="protein sequence ID" value="MBO2029679.1"/>
    <property type="molecule type" value="Genomic_DNA"/>
</dbReference>
<protein>
    <recommendedName>
        <fullName evidence="3">NERD domain-containing protein</fullName>
    </recommendedName>
</protein>
<sequence>MQPLVSVEDNYVFPISAFLTASLTRNIDCWMTKIDPNDTRRGKLFEKDLIRVLEECRNGNSVMKEHLRYTSAIEPNYHGHKEEIDLTFSFGNLLIVVEARSRKTSITPLDYDNELSILTGWCTKPSRPLEKQPLLRNILSIL</sequence>
<evidence type="ECO:0008006" key="3">
    <source>
        <dbReference type="Google" id="ProtNLM"/>
    </source>
</evidence>
<comment type="caution">
    <text evidence="1">The sequence shown here is derived from an EMBL/GenBank/DDBJ whole genome shotgun (WGS) entry which is preliminary data.</text>
</comment>
<organism evidence="1 2">
    <name type="scientific">Klebsiella pneumoniae</name>
    <dbReference type="NCBI Taxonomy" id="573"/>
    <lineage>
        <taxon>Bacteria</taxon>
        <taxon>Pseudomonadati</taxon>
        <taxon>Pseudomonadota</taxon>
        <taxon>Gammaproteobacteria</taxon>
        <taxon>Enterobacterales</taxon>
        <taxon>Enterobacteriaceae</taxon>
        <taxon>Klebsiella/Raoultella group</taxon>
        <taxon>Klebsiella</taxon>
        <taxon>Klebsiella pneumoniae complex</taxon>
    </lineage>
</organism>
<name>A0A939SSR3_KLEPN</name>
<reference evidence="1" key="1">
    <citation type="submission" date="2021-03" db="EMBL/GenBank/DDBJ databases">
        <title>Molecular epidemiology and mechanisms of colistin and carbapenem resistance in Enterobacteriaceae from clinical isolates, the environment and porcine samples in Pretoria, South Africa.</title>
        <authorList>
            <person name="Bogoshi D."/>
            <person name="Mbelle N.M."/>
            <person name="Naidoo V."/>
            <person name="Osei Sekyere J."/>
        </authorList>
    </citation>
    <scope>NUCLEOTIDE SEQUENCE</scope>
    <source>
        <strain evidence="1">C034</strain>
    </source>
</reference>
<dbReference type="AlphaFoldDB" id="A0A939SSR3"/>
<evidence type="ECO:0000313" key="1">
    <source>
        <dbReference type="EMBL" id="MBO2029679.1"/>
    </source>
</evidence>
<accession>A0A939SSR3</accession>
<evidence type="ECO:0000313" key="2">
    <source>
        <dbReference type="Proteomes" id="UP000664620"/>
    </source>
</evidence>
<gene>
    <name evidence="1" type="ORF">J4734_26625</name>
</gene>
<proteinExistence type="predicted"/>